<dbReference type="InterPro" id="IPR000209">
    <property type="entry name" value="Peptidase_S8/S53_dom"/>
</dbReference>
<evidence type="ECO:0000256" key="1">
    <source>
        <dbReference type="ARBA" id="ARBA00011073"/>
    </source>
</evidence>
<feature type="domain" description="Peptidase S8/S53" evidence="4">
    <location>
        <begin position="47"/>
        <end position="176"/>
    </location>
</feature>
<dbReference type="Gene3D" id="3.40.50.200">
    <property type="entry name" value="Peptidase S8/S53 domain"/>
    <property type="match status" value="1"/>
</dbReference>
<dbReference type="Pfam" id="PF00082">
    <property type="entry name" value="Peptidase_S8"/>
    <property type="match status" value="1"/>
</dbReference>
<feature type="domain" description="PA" evidence="5">
    <location>
        <begin position="223"/>
        <end position="301"/>
    </location>
</feature>
<dbReference type="SUPFAM" id="SSF52743">
    <property type="entry name" value="Subtilisin-like"/>
    <property type="match status" value="1"/>
</dbReference>
<dbReference type="InterPro" id="IPR036852">
    <property type="entry name" value="Peptidase_S8/S53_dom_sf"/>
</dbReference>
<dbReference type="PROSITE" id="PS51892">
    <property type="entry name" value="SUBTILASE"/>
    <property type="match status" value="1"/>
</dbReference>
<dbReference type="CDD" id="cd02120">
    <property type="entry name" value="PA_subtilisin_like"/>
    <property type="match status" value="1"/>
</dbReference>
<evidence type="ECO:0000256" key="3">
    <source>
        <dbReference type="PROSITE-ProRule" id="PRU01240"/>
    </source>
</evidence>
<evidence type="ECO:0000313" key="7">
    <source>
        <dbReference type="Proteomes" id="UP001417504"/>
    </source>
</evidence>
<keyword evidence="2" id="KW-0732">Signal</keyword>
<evidence type="ECO:0000256" key="2">
    <source>
        <dbReference type="ARBA" id="ARBA00022729"/>
    </source>
</evidence>
<name>A0AAP0J7Z2_9MAGN</name>
<sequence>MPPVPEWWRGACEIGTMFNTSNYNRKLIGTRSFSKGRKQAGLTIGSDDYDSPRDYFGHGSHTSSTAVGSQVIDAQYFGYAKGIAMGMASRARLAMYKVVFSNDTLESATSDTLAGMNQAIVDGVDLMSLSLGFGFDPFFHNPISLGAFATVEKGIFVACSAANNGLDAYNIMNGAPWITMVWAGTLNRDYSALLTLGKGISTIKGTLVYHVNLYISGVPLYYGHGDKYNKYCSNKSLDPKDVIGKIVLCEFNKDSTIAFHRTELNKTGAVGAIIATNSTQSLSPFVFTFPFVGISLSDGEKVKEYFGKTIQPTVDITFQNTVLDAKPRHKWLSSLLK</sequence>
<keyword evidence="7" id="KW-1185">Reference proteome</keyword>
<dbReference type="GO" id="GO:0004252">
    <property type="term" value="F:serine-type endopeptidase activity"/>
    <property type="evidence" value="ECO:0007669"/>
    <property type="project" value="InterPro"/>
</dbReference>
<protein>
    <submittedName>
        <fullName evidence="6">Uncharacterized protein</fullName>
    </submittedName>
</protein>
<comment type="caution">
    <text evidence="6">The sequence shown here is derived from an EMBL/GenBank/DDBJ whole genome shotgun (WGS) entry which is preliminary data.</text>
</comment>
<dbReference type="InterPro" id="IPR003137">
    <property type="entry name" value="PA_domain"/>
</dbReference>
<organism evidence="6 7">
    <name type="scientific">Stephania japonica</name>
    <dbReference type="NCBI Taxonomy" id="461633"/>
    <lineage>
        <taxon>Eukaryota</taxon>
        <taxon>Viridiplantae</taxon>
        <taxon>Streptophyta</taxon>
        <taxon>Embryophyta</taxon>
        <taxon>Tracheophyta</taxon>
        <taxon>Spermatophyta</taxon>
        <taxon>Magnoliopsida</taxon>
        <taxon>Ranunculales</taxon>
        <taxon>Menispermaceae</taxon>
        <taxon>Menispermoideae</taxon>
        <taxon>Cissampelideae</taxon>
        <taxon>Stephania</taxon>
    </lineage>
</organism>
<dbReference type="Proteomes" id="UP001417504">
    <property type="component" value="Unassembled WGS sequence"/>
</dbReference>
<dbReference type="PANTHER" id="PTHR10795">
    <property type="entry name" value="PROPROTEIN CONVERTASE SUBTILISIN/KEXIN"/>
    <property type="match status" value="1"/>
</dbReference>
<comment type="similarity">
    <text evidence="1 3">Belongs to the peptidase S8 family.</text>
</comment>
<evidence type="ECO:0000313" key="6">
    <source>
        <dbReference type="EMBL" id="KAK9129118.1"/>
    </source>
</evidence>
<dbReference type="AlphaFoldDB" id="A0AAP0J7Z2"/>
<dbReference type="Gene3D" id="3.50.30.30">
    <property type="match status" value="1"/>
</dbReference>
<gene>
    <name evidence="6" type="ORF">Sjap_009605</name>
</gene>
<comment type="caution">
    <text evidence="3">Lacks conserved residue(s) required for the propagation of feature annotation.</text>
</comment>
<reference evidence="6 7" key="1">
    <citation type="submission" date="2024-01" db="EMBL/GenBank/DDBJ databases">
        <title>Genome assemblies of Stephania.</title>
        <authorList>
            <person name="Yang L."/>
        </authorList>
    </citation>
    <scope>NUCLEOTIDE SEQUENCE [LARGE SCALE GENOMIC DNA]</scope>
    <source>
        <strain evidence="6">QJT</strain>
        <tissue evidence="6">Leaf</tissue>
    </source>
</reference>
<evidence type="ECO:0000259" key="4">
    <source>
        <dbReference type="Pfam" id="PF00082"/>
    </source>
</evidence>
<dbReference type="Pfam" id="PF02225">
    <property type="entry name" value="PA"/>
    <property type="match status" value="1"/>
</dbReference>
<evidence type="ECO:0000259" key="5">
    <source>
        <dbReference type="Pfam" id="PF02225"/>
    </source>
</evidence>
<accession>A0AAP0J7Z2</accession>
<proteinExistence type="inferred from homology"/>
<dbReference type="InterPro" id="IPR045051">
    <property type="entry name" value="SBT"/>
</dbReference>
<dbReference type="GO" id="GO:0006508">
    <property type="term" value="P:proteolysis"/>
    <property type="evidence" value="ECO:0007669"/>
    <property type="project" value="InterPro"/>
</dbReference>
<dbReference type="EMBL" id="JBBNAE010000004">
    <property type="protein sequence ID" value="KAK9129118.1"/>
    <property type="molecule type" value="Genomic_DNA"/>
</dbReference>